<accession>A0A0V0YNQ9</accession>
<reference evidence="1 2" key="1">
    <citation type="submission" date="2015-01" db="EMBL/GenBank/DDBJ databases">
        <title>Evolution of Trichinella species and genotypes.</title>
        <authorList>
            <person name="Korhonen P.K."/>
            <person name="Edoardo P."/>
            <person name="Giuseppe L.R."/>
            <person name="Gasser R.B."/>
        </authorList>
    </citation>
    <scope>NUCLEOTIDE SEQUENCE [LARGE SCALE GENOMIC DNA]</scope>
    <source>
        <strain evidence="1">ISS141</strain>
    </source>
</reference>
<dbReference type="Proteomes" id="UP000054815">
    <property type="component" value="Unassembled WGS sequence"/>
</dbReference>
<proteinExistence type="predicted"/>
<dbReference type="EMBL" id="JYDU01000001">
    <property type="protein sequence ID" value="KRY01938.1"/>
    <property type="molecule type" value="Genomic_DNA"/>
</dbReference>
<gene>
    <name evidence="1" type="ORF">T4E_11946</name>
</gene>
<protein>
    <submittedName>
        <fullName evidence="1">Uncharacterized protein</fullName>
    </submittedName>
</protein>
<name>A0A0V0YNQ9_TRIPS</name>
<feature type="non-terminal residue" evidence="1">
    <location>
        <position position="1"/>
    </location>
</feature>
<comment type="caution">
    <text evidence="1">The sequence shown here is derived from an EMBL/GenBank/DDBJ whole genome shotgun (WGS) entry which is preliminary data.</text>
</comment>
<dbReference type="AlphaFoldDB" id="A0A0V0YNQ9"/>
<organism evidence="1 2">
    <name type="scientific">Trichinella pseudospiralis</name>
    <name type="common">Parasitic roundworm</name>
    <dbReference type="NCBI Taxonomy" id="6337"/>
    <lineage>
        <taxon>Eukaryota</taxon>
        <taxon>Metazoa</taxon>
        <taxon>Ecdysozoa</taxon>
        <taxon>Nematoda</taxon>
        <taxon>Enoplea</taxon>
        <taxon>Dorylaimia</taxon>
        <taxon>Trichinellida</taxon>
        <taxon>Trichinellidae</taxon>
        <taxon>Trichinella</taxon>
    </lineage>
</organism>
<evidence type="ECO:0000313" key="2">
    <source>
        <dbReference type="Proteomes" id="UP000054815"/>
    </source>
</evidence>
<sequence length="82" mass="9721">LIRKDPKIFIFSVVERKEQSSSTIPNTEKLTLNKKEFLTLLQSQNFIISMLLHSFACMYPNNITTNYNYIVTNMKMRFQLNK</sequence>
<evidence type="ECO:0000313" key="1">
    <source>
        <dbReference type="EMBL" id="KRY01938.1"/>
    </source>
</evidence>